<dbReference type="EMBL" id="JAGKQQ010000001">
    <property type="protein sequence ID" value="MBP3960214.1"/>
    <property type="molecule type" value="Genomic_DNA"/>
</dbReference>
<feature type="signal peptide" evidence="1">
    <location>
        <begin position="1"/>
        <end position="21"/>
    </location>
</feature>
<evidence type="ECO:0000313" key="3">
    <source>
        <dbReference type="Proteomes" id="UP000676565"/>
    </source>
</evidence>
<reference evidence="2 3" key="1">
    <citation type="submission" date="2021-04" db="EMBL/GenBank/DDBJ databases">
        <authorList>
            <person name="Ivanova A."/>
        </authorList>
    </citation>
    <scope>NUCLEOTIDE SEQUENCE [LARGE SCALE GENOMIC DNA]</scope>
    <source>
        <strain evidence="2 3">G18</strain>
    </source>
</reference>
<gene>
    <name evidence="2" type="ORF">J8F10_33725</name>
</gene>
<dbReference type="Proteomes" id="UP000676565">
    <property type="component" value="Unassembled WGS sequence"/>
</dbReference>
<comment type="caution">
    <text evidence="2">The sequence shown here is derived from an EMBL/GenBank/DDBJ whole genome shotgun (WGS) entry which is preliminary data.</text>
</comment>
<dbReference type="PROSITE" id="PS51257">
    <property type="entry name" value="PROKAR_LIPOPROTEIN"/>
    <property type="match status" value="1"/>
</dbReference>
<organism evidence="2 3">
    <name type="scientific">Gemmata palustris</name>
    <dbReference type="NCBI Taxonomy" id="2822762"/>
    <lineage>
        <taxon>Bacteria</taxon>
        <taxon>Pseudomonadati</taxon>
        <taxon>Planctomycetota</taxon>
        <taxon>Planctomycetia</taxon>
        <taxon>Gemmatales</taxon>
        <taxon>Gemmataceae</taxon>
        <taxon>Gemmata</taxon>
    </lineage>
</organism>
<accession>A0ABS5C2N1</accession>
<evidence type="ECO:0000256" key="1">
    <source>
        <dbReference type="SAM" id="SignalP"/>
    </source>
</evidence>
<sequence>MRTGLRRMGHGAAILLPLALAACQTLIKPPCGDDGCPKSVCDPKVLTKPTMHAAASDLDHLEKHIDWHGSVAAKVPDVWGQARLTLYREQFEEQMVKDLASFKESLQGSIARQDQAFLLNATALSASLETPVRGVRSQVLPAGRYLRRDTSGNPLDPTNQDNIVVLDKDQTILIPPANPPANPPAAPAIPGLVVETKNGTTTSTAGDIGAFIDRDGLKFQNNFLRQTDEKLSLALEPERYLEQKKRYLDLLAQIRRTNEGDDTADSPGYDMRLFRIPVSVLPGKHTDTGHGAEITMTLTPVLGEDLLPTTFRNLVINDLVDQLGFPLTKFLDSKEARDLLTPEYRWIVRNLPVFEDAAKAETLDEFKCQFNKIPLEVQKTILKNAEGDEDLADLYNIINVLIYNEDSDEVKKVPIDKFNKSSVKMFPKDKIDKRTTQDRKSKITRSYSKITTTFRDLSAVKTPFSPGTRNRQAMPSSQYVEVYGAAFAFEVAFKANQALGKQIATQGYAHLPDVQAFLKQELEAGYQLLAKASSPETTKEGNHDLLEKFCTPALTGYVRNRDESQLYCQREIYRSHLNHTKPEPPPGYGELDKDPQFSTTAALAWALIVDSALLTDRLVADMKETASSRGVALPHCGVWLDYYRPNPSPDARQAFNAYVAARWPVHVFALDPAVQEQNLADRLSTRRELQLALSLAFSHGFMNFNQLTRYARRLEAEYETIDVNRTQVGFAHGSDTFGWRFYPRYQTPDTPGNITVIARDLIAGGPNKNQLLRQRRLEPGPRECVAMVIMPSFVPAVTLNTTSNFFGLANPKHKVFDHTQAVKLGKTVQAIKNTGCGLTDANCYRDGDAARLIKRAEQLEARLPMQTVTFPVPTEGSLGGFQLFSNSTTDLAPELYGWYGAPGASATKSTTLFLVGNHFSPLRTRVIVGNREVSKGSPTKMTLLSRQVMQVDFGPDLIPLNGATVAVHVATPYGVSRELLVPVVNSVQPDGYYLTNESKLNIGYSTTADKVAGPYTATFGAVTSDPVMIAGRFAPGTFPKTIKVDIAGVSGSATATADTTGTYKLDGADFQALVHAWFNQFTAKPFDSTADFESRFPTGVTLRVTPEGGTSQEVYGVLRVTAFRQAARVNMYQLAKNATVELDYTFDSTKGTVTASTKTVSAAIQAPPIGALAIVKVGIADGPSTSVEVKFEDNLYKLDNSNFGKVVSAWATQALGKNTTFKTDADVKDKIPKSLTLVLIPPDGRNNQIVVGNILIKSNIITTK</sequence>
<keyword evidence="1" id="KW-0732">Signal</keyword>
<name>A0ABS5C2N1_9BACT</name>
<proteinExistence type="predicted"/>
<protein>
    <submittedName>
        <fullName evidence="2">Uncharacterized protein</fullName>
    </submittedName>
</protein>
<keyword evidence="3" id="KW-1185">Reference proteome</keyword>
<dbReference type="RefSeq" id="WP_210661348.1">
    <property type="nucleotide sequence ID" value="NZ_JAGKQQ010000001.1"/>
</dbReference>
<feature type="chain" id="PRO_5045363975" evidence="1">
    <location>
        <begin position="22"/>
        <end position="1264"/>
    </location>
</feature>
<evidence type="ECO:0000313" key="2">
    <source>
        <dbReference type="EMBL" id="MBP3960214.1"/>
    </source>
</evidence>